<dbReference type="Pfam" id="PF07686">
    <property type="entry name" value="V-set"/>
    <property type="match status" value="1"/>
</dbReference>
<evidence type="ECO:0000259" key="12">
    <source>
        <dbReference type="PROSITE" id="PS50835"/>
    </source>
</evidence>
<evidence type="ECO:0000256" key="6">
    <source>
        <dbReference type="ARBA" id="ARBA00022889"/>
    </source>
</evidence>
<dbReference type="AlphaFoldDB" id="A0AAV2K1D4"/>
<evidence type="ECO:0000256" key="7">
    <source>
        <dbReference type="ARBA" id="ARBA00022989"/>
    </source>
</evidence>
<keyword evidence="3 11" id="KW-0812">Transmembrane</keyword>
<organism evidence="13 14">
    <name type="scientific">Knipowitschia caucasica</name>
    <name type="common">Caucasian dwarf goby</name>
    <name type="synonym">Pomatoschistus caucasicus</name>
    <dbReference type="NCBI Taxonomy" id="637954"/>
    <lineage>
        <taxon>Eukaryota</taxon>
        <taxon>Metazoa</taxon>
        <taxon>Chordata</taxon>
        <taxon>Craniata</taxon>
        <taxon>Vertebrata</taxon>
        <taxon>Euteleostomi</taxon>
        <taxon>Actinopterygii</taxon>
        <taxon>Neopterygii</taxon>
        <taxon>Teleostei</taxon>
        <taxon>Neoteleostei</taxon>
        <taxon>Acanthomorphata</taxon>
        <taxon>Gobiaria</taxon>
        <taxon>Gobiiformes</taxon>
        <taxon>Gobioidei</taxon>
        <taxon>Gobiidae</taxon>
        <taxon>Gobiinae</taxon>
        <taxon>Knipowitschia</taxon>
    </lineage>
</organism>
<comment type="subcellular location">
    <subcellularLocation>
        <location evidence="1">Membrane</location>
        <topology evidence="1">Single-pass membrane protein</topology>
    </subcellularLocation>
</comment>
<keyword evidence="6" id="KW-0130">Cell adhesion</keyword>
<keyword evidence="8 11" id="KW-0472">Membrane</keyword>
<reference evidence="13 14" key="1">
    <citation type="submission" date="2024-04" db="EMBL/GenBank/DDBJ databases">
        <authorList>
            <person name="Waldvogel A.-M."/>
            <person name="Schoenle A."/>
        </authorList>
    </citation>
    <scope>NUCLEOTIDE SEQUENCE [LARGE SCALE GENOMIC DNA]</scope>
</reference>
<dbReference type="InterPro" id="IPR013162">
    <property type="entry name" value="CD80_C2-set"/>
</dbReference>
<dbReference type="SMART" id="SM00409">
    <property type="entry name" value="IG"/>
    <property type="match status" value="2"/>
</dbReference>
<feature type="domain" description="Ig-like" evidence="12">
    <location>
        <begin position="11"/>
        <end position="133"/>
    </location>
</feature>
<dbReference type="PANTHER" id="PTHR23277">
    <property type="entry name" value="NECTIN-RELATED"/>
    <property type="match status" value="1"/>
</dbReference>
<keyword evidence="7 11" id="KW-1133">Transmembrane helix</keyword>
<keyword evidence="4" id="KW-0732">Signal</keyword>
<protein>
    <recommendedName>
        <fullName evidence="12">Ig-like domain-containing protein</fullName>
    </recommendedName>
</protein>
<dbReference type="InterPro" id="IPR003598">
    <property type="entry name" value="Ig_sub2"/>
</dbReference>
<feature type="transmembrane region" description="Helical" evidence="11">
    <location>
        <begin position="324"/>
        <end position="346"/>
    </location>
</feature>
<evidence type="ECO:0000256" key="10">
    <source>
        <dbReference type="ARBA" id="ARBA00023180"/>
    </source>
</evidence>
<comment type="similarity">
    <text evidence="2">Belongs to the nectin family.</text>
</comment>
<evidence type="ECO:0000256" key="1">
    <source>
        <dbReference type="ARBA" id="ARBA00004167"/>
    </source>
</evidence>
<evidence type="ECO:0000313" key="13">
    <source>
        <dbReference type="EMBL" id="CAL1582251.1"/>
    </source>
</evidence>
<dbReference type="SUPFAM" id="SSF48726">
    <property type="entry name" value="Immunoglobulin"/>
    <property type="match status" value="3"/>
</dbReference>
<name>A0AAV2K1D4_KNICA</name>
<dbReference type="SMART" id="SM00406">
    <property type="entry name" value="IGv"/>
    <property type="match status" value="1"/>
</dbReference>
<keyword evidence="10" id="KW-0325">Glycoprotein</keyword>
<dbReference type="GO" id="GO:0005912">
    <property type="term" value="C:adherens junction"/>
    <property type="evidence" value="ECO:0007669"/>
    <property type="project" value="TreeGrafter"/>
</dbReference>
<dbReference type="PANTHER" id="PTHR23277:SF106">
    <property type="entry name" value="NECTIN-1 ISOFORM X1-RELATED"/>
    <property type="match status" value="1"/>
</dbReference>
<dbReference type="Pfam" id="PF08205">
    <property type="entry name" value="C2-set_2"/>
    <property type="match status" value="1"/>
</dbReference>
<dbReference type="SMART" id="SM00408">
    <property type="entry name" value="IGc2"/>
    <property type="match status" value="2"/>
</dbReference>
<dbReference type="InterPro" id="IPR013106">
    <property type="entry name" value="Ig_V-set"/>
</dbReference>
<dbReference type="InterPro" id="IPR013783">
    <property type="entry name" value="Ig-like_fold"/>
</dbReference>
<accession>A0AAV2K1D4</accession>
<dbReference type="GO" id="GO:0016020">
    <property type="term" value="C:membrane"/>
    <property type="evidence" value="ECO:0007669"/>
    <property type="project" value="UniProtKB-SubCell"/>
</dbReference>
<evidence type="ECO:0000256" key="5">
    <source>
        <dbReference type="ARBA" id="ARBA00022737"/>
    </source>
</evidence>
<dbReference type="InterPro" id="IPR051427">
    <property type="entry name" value="Nectin/Nectin-like"/>
</dbReference>
<dbReference type="Proteomes" id="UP001497482">
    <property type="component" value="Chromosome 15"/>
</dbReference>
<sequence length="392" mass="43337">MAFWYLHGGSPSHQIENTAIQAARVIGGSVIVVQGDRAVFPCLLTESTESLTQITWQRKTRQIQSNANFFTILPSNGPIFFNGHDERFKFLGNISMGNGSLQLSNVSMSDEGTYTCIFTLFPSGNFKTEIPLNVRVPPKIFLKDNFLVVGNEEVVVASCTAADSWPPATVDWRLGNVSELLRITYDSTDNADGTSTTISTLLGTPTRNLHNRHVQCVIKSPAFPDGRTLPLILQVHFPPSEVTLKEISKTSFECLSEANPKPNYTWSRIDFSWPDSAVEASGAVLEITRPSAQVNGLYLCQATNTYGTQQGHLYLALSSGGTSLAGWILFFILLSVTFVFVAWWYYRSNTKFVVPCLNTQENEPNQQWTAVKTEEQHVPLGASPVSEEQAEV</sequence>
<evidence type="ECO:0000256" key="2">
    <source>
        <dbReference type="ARBA" id="ARBA00007810"/>
    </source>
</evidence>
<evidence type="ECO:0000256" key="4">
    <source>
        <dbReference type="ARBA" id="ARBA00022729"/>
    </source>
</evidence>
<keyword evidence="9" id="KW-1015">Disulfide bond</keyword>
<dbReference type="PROSITE" id="PS50835">
    <property type="entry name" value="IG_LIKE"/>
    <property type="match status" value="2"/>
</dbReference>
<feature type="domain" description="Ig-like" evidence="12">
    <location>
        <begin position="230"/>
        <end position="318"/>
    </location>
</feature>
<proteinExistence type="inferred from homology"/>
<evidence type="ECO:0000313" key="14">
    <source>
        <dbReference type="Proteomes" id="UP001497482"/>
    </source>
</evidence>
<dbReference type="Gene3D" id="2.60.40.10">
    <property type="entry name" value="Immunoglobulins"/>
    <property type="match status" value="3"/>
</dbReference>
<dbReference type="InterPro" id="IPR007110">
    <property type="entry name" value="Ig-like_dom"/>
</dbReference>
<evidence type="ECO:0000256" key="11">
    <source>
        <dbReference type="SAM" id="Phobius"/>
    </source>
</evidence>
<evidence type="ECO:0000256" key="8">
    <source>
        <dbReference type="ARBA" id="ARBA00023136"/>
    </source>
</evidence>
<evidence type="ECO:0000256" key="9">
    <source>
        <dbReference type="ARBA" id="ARBA00023157"/>
    </source>
</evidence>
<gene>
    <name evidence="13" type="ORF">KC01_LOCUS12894</name>
</gene>
<dbReference type="EMBL" id="OZ035837">
    <property type="protein sequence ID" value="CAL1582251.1"/>
    <property type="molecule type" value="Genomic_DNA"/>
</dbReference>
<dbReference type="GO" id="GO:0007156">
    <property type="term" value="P:homophilic cell adhesion via plasma membrane adhesion molecules"/>
    <property type="evidence" value="ECO:0007669"/>
    <property type="project" value="TreeGrafter"/>
</dbReference>
<dbReference type="InterPro" id="IPR036179">
    <property type="entry name" value="Ig-like_dom_sf"/>
</dbReference>
<dbReference type="Pfam" id="PF13927">
    <property type="entry name" value="Ig_3"/>
    <property type="match status" value="1"/>
</dbReference>
<evidence type="ECO:0000256" key="3">
    <source>
        <dbReference type="ARBA" id="ARBA00022692"/>
    </source>
</evidence>
<keyword evidence="5" id="KW-0677">Repeat</keyword>
<keyword evidence="14" id="KW-1185">Reference proteome</keyword>
<dbReference type="GO" id="GO:0007157">
    <property type="term" value="P:heterophilic cell-cell adhesion via plasma membrane cell adhesion molecules"/>
    <property type="evidence" value="ECO:0007669"/>
    <property type="project" value="TreeGrafter"/>
</dbReference>
<dbReference type="InterPro" id="IPR003599">
    <property type="entry name" value="Ig_sub"/>
</dbReference>